<dbReference type="KEGG" id="cted:CTEST_02090"/>
<evidence type="ECO:0000313" key="5">
    <source>
        <dbReference type="EMBL" id="AKK07873.1"/>
    </source>
</evidence>
<dbReference type="AlphaFoldDB" id="A0A0G3H7Q7"/>
<dbReference type="PANTHER" id="PTHR43685">
    <property type="entry name" value="GLYCOSYLTRANSFERASE"/>
    <property type="match status" value="1"/>
</dbReference>
<accession>A0A0G3H7Q7</accession>
<dbReference type="InterPro" id="IPR050834">
    <property type="entry name" value="Glycosyltransf_2"/>
</dbReference>
<dbReference type="EC" id="2.4.1.41" evidence="5"/>
<dbReference type="SUPFAM" id="SSF53448">
    <property type="entry name" value="Nucleotide-diphospho-sugar transferases"/>
    <property type="match status" value="1"/>
</dbReference>
<proteinExistence type="inferred from homology"/>
<dbReference type="Pfam" id="PF00535">
    <property type="entry name" value="Glycos_transf_2"/>
    <property type="match status" value="1"/>
</dbReference>
<protein>
    <submittedName>
        <fullName evidence="5">Glycosyl transferase family 2</fullName>
        <ecNumber evidence="5">2.4.1.41</ecNumber>
    </submittedName>
</protein>
<dbReference type="EMBL" id="CP011545">
    <property type="protein sequence ID" value="AKK07873.1"/>
    <property type="molecule type" value="Genomic_DNA"/>
</dbReference>
<dbReference type="Gene3D" id="3.90.550.10">
    <property type="entry name" value="Spore Coat Polysaccharide Biosynthesis Protein SpsA, Chain A"/>
    <property type="match status" value="1"/>
</dbReference>
<keyword evidence="2 5" id="KW-0328">Glycosyltransferase</keyword>
<evidence type="ECO:0000259" key="4">
    <source>
        <dbReference type="Pfam" id="PF00535"/>
    </source>
</evidence>
<dbReference type="OrthoDB" id="3177103at2"/>
<dbReference type="InterPro" id="IPR001173">
    <property type="entry name" value="Glyco_trans_2-like"/>
</dbReference>
<dbReference type="PANTHER" id="PTHR43685:SF5">
    <property type="entry name" value="GLYCOSYLTRANSFERASE EPSE-RELATED"/>
    <property type="match status" value="1"/>
</dbReference>
<dbReference type="PATRIC" id="fig|136857.5.peg.409"/>
<evidence type="ECO:0000313" key="6">
    <source>
        <dbReference type="Proteomes" id="UP000035540"/>
    </source>
</evidence>
<reference evidence="6" key="2">
    <citation type="submission" date="2015-05" db="EMBL/GenBank/DDBJ databases">
        <title>Complete genome sequence of Corynebacterium testudinoris DSM 44614, recovered from necrotic lesions in the mouth of a tortoise.</title>
        <authorList>
            <person name="Ruckert C."/>
            <person name="Albersmeier A."/>
            <person name="Winkler A."/>
            <person name="Tauch A."/>
        </authorList>
    </citation>
    <scope>NUCLEOTIDE SEQUENCE [LARGE SCALE GENOMIC DNA]</scope>
    <source>
        <strain evidence="6">DSM 44614</strain>
    </source>
</reference>
<dbReference type="STRING" id="136857.CTEST_02090"/>
<dbReference type="Proteomes" id="UP000035540">
    <property type="component" value="Chromosome"/>
</dbReference>
<gene>
    <name evidence="5" type="ORF">CTEST_02090</name>
</gene>
<organism evidence="5 6">
    <name type="scientific">Corynebacterium testudinoris</name>
    <dbReference type="NCBI Taxonomy" id="136857"/>
    <lineage>
        <taxon>Bacteria</taxon>
        <taxon>Bacillati</taxon>
        <taxon>Actinomycetota</taxon>
        <taxon>Actinomycetes</taxon>
        <taxon>Mycobacteriales</taxon>
        <taxon>Corynebacteriaceae</taxon>
        <taxon>Corynebacterium</taxon>
    </lineage>
</organism>
<comment type="similarity">
    <text evidence="1">Belongs to the glycosyltransferase 2 family.</text>
</comment>
<evidence type="ECO:0000256" key="3">
    <source>
        <dbReference type="ARBA" id="ARBA00022679"/>
    </source>
</evidence>
<feature type="domain" description="Glycosyltransferase 2-like" evidence="4">
    <location>
        <begin position="5"/>
        <end position="137"/>
    </location>
</feature>
<evidence type="ECO:0000256" key="2">
    <source>
        <dbReference type="ARBA" id="ARBA00022676"/>
    </source>
</evidence>
<dbReference type="GO" id="GO:0004653">
    <property type="term" value="F:polypeptide N-acetylgalactosaminyltransferase activity"/>
    <property type="evidence" value="ECO:0007669"/>
    <property type="project" value="UniProtKB-EC"/>
</dbReference>
<dbReference type="InterPro" id="IPR029044">
    <property type="entry name" value="Nucleotide-diphossugar_trans"/>
</dbReference>
<keyword evidence="3 5" id="KW-0808">Transferase</keyword>
<keyword evidence="6" id="KW-1185">Reference proteome</keyword>
<sequence>MPHMTVLLPALNASEHVGTAVRSTLRGLPRDAELLVLDDGSTDNTAEVAVKAGTRRGVMDPRLKVVSRPPSGGLGKALNWMLENTDSALVARMDADDINLPWRFSTSVQALTRGVDVVFSQILQGKGKTTIPMLPIAISPQAFPVHLLLRNPVTHPTLVGRREALAVSGGYRDVPAEDYDLWLRMAANGVTMRRLALNSYVYRFHPQQITANPDWYKKSWSDPLQAEAFADLSEVLTGVRLKRLVAIAQLPPEERQPQLQQFEQLVGAAIAKLPRTSQPLVRRRLNRRIDWARQYSPNI</sequence>
<name>A0A0G3H7Q7_9CORY</name>
<evidence type="ECO:0000256" key="1">
    <source>
        <dbReference type="ARBA" id="ARBA00006739"/>
    </source>
</evidence>
<reference evidence="5 6" key="1">
    <citation type="journal article" date="2015" name="Genome Announc.">
        <title>Complete Genome Sequence of the Type Strain Corynebacterium testudinoris DSM 44614, Recovered from Necrotic Lesions in the Mouth of a Tortoise.</title>
        <authorList>
            <person name="Ruckert C."/>
            <person name="Kriete M."/>
            <person name="Jaenicke S."/>
            <person name="Winkler A."/>
            <person name="Tauch A."/>
        </authorList>
    </citation>
    <scope>NUCLEOTIDE SEQUENCE [LARGE SCALE GENOMIC DNA]</scope>
    <source>
        <strain evidence="5 6">DSM 44614</strain>
    </source>
</reference>